<dbReference type="RefSeq" id="XP_042925831.1">
    <property type="nucleotide sequence ID" value="XM_043060702.1"/>
</dbReference>
<dbReference type="GO" id="GO:0005849">
    <property type="term" value="C:mRNA cleavage factor complex"/>
    <property type="evidence" value="ECO:0000318"/>
    <property type="project" value="GO_Central"/>
</dbReference>
<evidence type="ECO:0000256" key="1">
    <source>
        <dbReference type="SAM" id="MobiDB-lite"/>
    </source>
</evidence>
<proteinExistence type="predicted"/>
<dbReference type="GO" id="GO:0003729">
    <property type="term" value="F:mRNA binding"/>
    <property type="evidence" value="ECO:0000318"/>
    <property type="project" value="GO_Central"/>
</dbReference>
<dbReference type="KEGG" id="cre:CHLRE_03g161301v5"/>
<feature type="region of interest" description="Disordered" evidence="1">
    <location>
        <begin position="824"/>
        <end position="883"/>
    </location>
</feature>
<feature type="compositionally biased region" description="Low complexity" evidence="1">
    <location>
        <begin position="1"/>
        <end position="14"/>
    </location>
</feature>
<feature type="transmembrane region" description="Helical" evidence="2">
    <location>
        <begin position="281"/>
        <end position="303"/>
    </location>
</feature>
<feature type="region of interest" description="Disordered" evidence="1">
    <location>
        <begin position="104"/>
        <end position="123"/>
    </location>
</feature>
<evidence type="ECO:0000313" key="3">
    <source>
        <dbReference type="EMBL" id="PNW84857.1"/>
    </source>
</evidence>
<keyword evidence="4" id="KW-1185">Reference proteome</keyword>
<sequence length="1241" mass="132446">MDSSPPAAAHATAGPGSGGGCAWSPQQQQQQQPPPMLQQQPTPYFSQQPGSMMPVLLPSQQLPNSPPQVVYMTQEQAMQQQMQMQQHTQHVPLQQQQQAQQYQLQQQLSMRPNQQQQAPHLQQPPPVALPLVLAYQQVQPGDVQVELPAGEAASSGGANGSGGFNGKGGPAHGKASDVETPPPAGHGRLAGCCAQQRAACCPEGRKFGWPEFVAGLSGCGVAALGCVQYCWGNLAEPLLVESVSPRLRRLAAKQKQLKAGGVDRGSEGLPAKKRISFFIRAWQVATMVLLLALLATILIAWGIHTKFCDDVNGFLPVAELFRVDPESRTSVQCAPVEVPLDIFLDPGAVQPFSVNGTFASPLASVLLATFTHTNWLLMGAATQFSLLPALPAWHCLGRSRAWMVDSDVSGYISSAKDLQSALVDRDRGAIKKLSVVYGKFWSRVQRCMLTQIELSDNLTAVPSKAAGDIASRLAALGLRELAKSFSGMSAGLRGRDTACNRDGAASTAAITSWPTLGQDLLSCVDRSGMLTAAGSGGQQEKYSVFMPNVFASDPSLLLTPPNGTSADYDYYGGDYGSYSTPDYTFDGFDGGLTAPDAPNAPLSPPGYMRLPQPPLPPLDTRQSAGWNNSRVDFVYDFPLITVDSGLATDSLKFLSKLDNNTGVSYNEYPGAFYLATDPAANAKDRDAIAKFNDKHRSQGYAKLKVRVNMTKIVKQQRDTRDGNLLPWDRVAYFTVNSAEVAIVDGRVKHFDLGLDVQDSGFGSSAIDAADKALSSKTKKVPDFWQVTQFCRLTVDYNRTGIASGYFQDEYHDVNGFSATTECCQKTSGTHGPGRGPGPGMDGAQEEGQQSRLDERGAPDGPPDDSGRLARSGRPPSIRVGDLPEPSVAAARRMALLCPQLLMASAPALRASAQHLGALLELPPARLRSLPSRSMPADMLSVSGKAGTRPAADARFRYLQWMGVPLKDALVEQGRLAHMGLARVAAVVDRRLSPAQFDANPQVHPAATPLRLLVRGAADRVLNKPLTPAGKPFARLLKAMTELPAVTLVAPPEPGAWVSHVPLWANPALCEGGRTWEVAFADLLALPGLACVGQLVAAHDGLNELRQACTRPWAWDSRFGEACVEMYVTAVWRRVLHWSTRARLPSPLPGPASPQEAADRFAAAVALLPAGWAAAARAAQLARGPAAALPLPAADVVSATAESVQQVVRGLGWLQYGGPPILLTAYTVKVGTVSSTVSRPEG</sequence>
<feature type="compositionally biased region" description="Low complexity" evidence="1">
    <location>
        <begin position="104"/>
        <end position="121"/>
    </location>
</feature>
<feature type="region of interest" description="Disordered" evidence="1">
    <location>
        <begin position="1"/>
        <end position="66"/>
    </location>
</feature>
<keyword evidence="2" id="KW-0472">Membrane</keyword>
<name>A0A2K3DWE5_CHLRE</name>
<feature type="compositionally biased region" description="Low complexity" evidence="1">
    <location>
        <begin position="22"/>
        <end position="43"/>
    </location>
</feature>
<dbReference type="ExpressionAtlas" id="A0A2K3DWE5">
    <property type="expression patterns" value="baseline and differential"/>
</dbReference>
<gene>
    <name evidence="3" type="ORF">CHLRE_03g161301v5</name>
</gene>
<dbReference type="GO" id="GO:0005737">
    <property type="term" value="C:cytoplasm"/>
    <property type="evidence" value="ECO:0000318"/>
    <property type="project" value="GO_Central"/>
</dbReference>
<dbReference type="Proteomes" id="UP000006906">
    <property type="component" value="Chromosome 3"/>
</dbReference>
<accession>A0A2K3DWE5</accession>
<dbReference type="GO" id="GO:0000993">
    <property type="term" value="F:RNA polymerase II complex binding"/>
    <property type="evidence" value="ECO:0000318"/>
    <property type="project" value="GO_Central"/>
</dbReference>
<keyword evidence="2" id="KW-0812">Transmembrane</keyword>
<feature type="region of interest" description="Disordered" evidence="1">
    <location>
        <begin position="151"/>
        <end position="183"/>
    </location>
</feature>
<feature type="compositionally biased region" description="Gly residues" evidence="1">
    <location>
        <begin position="157"/>
        <end position="171"/>
    </location>
</feature>
<dbReference type="Gramene" id="PNW84857">
    <property type="protein sequence ID" value="PNW84857"/>
    <property type="gene ID" value="CHLRE_03g161301v5"/>
</dbReference>
<feature type="compositionally biased region" description="Gly residues" evidence="1">
    <location>
        <begin position="830"/>
        <end position="840"/>
    </location>
</feature>
<dbReference type="AlphaFoldDB" id="A0A2K3DWE5"/>
<organism evidence="3 4">
    <name type="scientific">Chlamydomonas reinhardtii</name>
    <name type="common">Chlamydomonas smithii</name>
    <dbReference type="NCBI Taxonomy" id="3055"/>
    <lineage>
        <taxon>Eukaryota</taxon>
        <taxon>Viridiplantae</taxon>
        <taxon>Chlorophyta</taxon>
        <taxon>core chlorophytes</taxon>
        <taxon>Chlorophyceae</taxon>
        <taxon>CS clade</taxon>
        <taxon>Chlamydomonadales</taxon>
        <taxon>Chlamydomonadaceae</taxon>
        <taxon>Chlamydomonas</taxon>
    </lineage>
</organism>
<evidence type="ECO:0000256" key="2">
    <source>
        <dbReference type="SAM" id="Phobius"/>
    </source>
</evidence>
<reference evidence="3 4" key="1">
    <citation type="journal article" date="2007" name="Science">
        <title>The Chlamydomonas genome reveals the evolution of key animal and plant functions.</title>
        <authorList>
            <person name="Merchant S.S."/>
            <person name="Prochnik S.E."/>
            <person name="Vallon O."/>
            <person name="Harris E.H."/>
            <person name="Karpowicz S.J."/>
            <person name="Witman G.B."/>
            <person name="Terry A."/>
            <person name="Salamov A."/>
            <person name="Fritz-Laylin L.K."/>
            <person name="Marechal-Drouard L."/>
            <person name="Marshall W.F."/>
            <person name="Qu L.H."/>
            <person name="Nelson D.R."/>
            <person name="Sanderfoot A.A."/>
            <person name="Spalding M.H."/>
            <person name="Kapitonov V.V."/>
            <person name="Ren Q."/>
            <person name="Ferris P."/>
            <person name="Lindquist E."/>
            <person name="Shapiro H."/>
            <person name="Lucas S.M."/>
            <person name="Grimwood J."/>
            <person name="Schmutz J."/>
            <person name="Cardol P."/>
            <person name="Cerutti H."/>
            <person name="Chanfreau G."/>
            <person name="Chen C.L."/>
            <person name="Cognat V."/>
            <person name="Croft M.T."/>
            <person name="Dent R."/>
            <person name="Dutcher S."/>
            <person name="Fernandez E."/>
            <person name="Fukuzawa H."/>
            <person name="Gonzalez-Ballester D."/>
            <person name="Gonzalez-Halphen D."/>
            <person name="Hallmann A."/>
            <person name="Hanikenne M."/>
            <person name="Hippler M."/>
            <person name="Inwood W."/>
            <person name="Jabbari K."/>
            <person name="Kalanon M."/>
            <person name="Kuras R."/>
            <person name="Lefebvre P.A."/>
            <person name="Lemaire S.D."/>
            <person name="Lobanov A.V."/>
            <person name="Lohr M."/>
            <person name="Manuell A."/>
            <person name="Meier I."/>
            <person name="Mets L."/>
            <person name="Mittag M."/>
            <person name="Mittelmeier T."/>
            <person name="Moroney J.V."/>
            <person name="Moseley J."/>
            <person name="Napoli C."/>
            <person name="Nedelcu A.M."/>
            <person name="Niyogi K."/>
            <person name="Novoselov S.V."/>
            <person name="Paulsen I.T."/>
            <person name="Pazour G."/>
            <person name="Purton S."/>
            <person name="Ral J.P."/>
            <person name="Riano-Pachon D.M."/>
            <person name="Riekhof W."/>
            <person name="Rymarquis L."/>
            <person name="Schroda M."/>
            <person name="Stern D."/>
            <person name="Umen J."/>
            <person name="Willows R."/>
            <person name="Wilson N."/>
            <person name="Zimmer S.L."/>
            <person name="Allmer J."/>
            <person name="Balk J."/>
            <person name="Bisova K."/>
            <person name="Chen C.J."/>
            <person name="Elias M."/>
            <person name="Gendler K."/>
            <person name="Hauser C."/>
            <person name="Lamb M.R."/>
            <person name="Ledford H."/>
            <person name="Long J.C."/>
            <person name="Minagawa J."/>
            <person name="Page M.D."/>
            <person name="Pan J."/>
            <person name="Pootakham W."/>
            <person name="Roje S."/>
            <person name="Rose A."/>
            <person name="Stahlberg E."/>
            <person name="Terauchi A.M."/>
            <person name="Yang P."/>
            <person name="Ball S."/>
            <person name="Bowler C."/>
            <person name="Dieckmann C.L."/>
            <person name="Gladyshev V.N."/>
            <person name="Green P."/>
            <person name="Jorgensen R."/>
            <person name="Mayfield S."/>
            <person name="Mueller-Roeber B."/>
            <person name="Rajamani S."/>
            <person name="Sayre R.T."/>
            <person name="Brokstein P."/>
            <person name="Dubchak I."/>
            <person name="Goodstein D."/>
            <person name="Hornick L."/>
            <person name="Huang Y.W."/>
            <person name="Jhaveri J."/>
            <person name="Luo Y."/>
            <person name="Martinez D."/>
            <person name="Ngau W.C."/>
            <person name="Otillar B."/>
            <person name="Poliakov A."/>
            <person name="Porter A."/>
            <person name="Szajkowski L."/>
            <person name="Werner G."/>
            <person name="Zhou K."/>
            <person name="Grigoriev I.V."/>
            <person name="Rokhsar D.S."/>
            <person name="Grossman A.R."/>
        </authorList>
    </citation>
    <scope>NUCLEOTIDE SEQUENCE [LARGE SCALE GENOMIC DNA]</scope>
    <source>
        <strain evidence="4">CC-503</strain>
    </source>
</reference>
<keyword evidence="2" id="KW-1133">Transmembrane helix</keyword>
<dbReference type="OrthoDB" id="10427460at2759"/>
<evidence type="ECO:0000313" key="4">
    <source>
        <dbReference type="Proteomes" id="UP000006906"/>
    </source>
</evidence>
<protein>
    <submittedName>
        <fullName evidence="3">Uncharacterized protein</fullName>
    </submittedName>
</protein>
<dbReference type="GO" id="GO:0006369">
    <property type="term" value="P:termination of RNA polymerase II transcription"/>
    <property type="evidence" value="ECO:0000318"/>
    <property type="project" value="GO_Central"/>
</dbReference>
<dbReference type="EMBL" id="CM008964">
    <property type="protein sequence ID" value="PNW84857.1"/>
    <property type="molecule type" value="Genomic_DNA"/>
</dbReference>
<dbReference type="InParanoid" id="A0A2K3DWE5"/>
<dbReference type="GeneID" id="5729098"/>
<feature type="compositionally biased region" description="Low complexity" evidence="1">
    <location>
        <begin position="54"/>
        <end position="66"/>
    </location>
</feature>